<keyword evidence="1" id="KW-1133">Transmembrane helix</keyword>
<reference evidence="3" key="1">
    <citation type="submission" date="2018-05" db="EMBL/GenBank/DDBJ databases">
        <authorList>
            <person name="Lanie J.A."/>
            <person name="Ng W.-L."/>
            <person name="Kazmierczak K.M."/>
            <person name="Andrzejewski T.M."/>
            <person name="Davidsen T.M."/>
            <person name="Wayne K.J."/>
            <person name="Tettelin H."/>
            <person name="Glass J.I."/>
            <person name="Rusch D."/>
            <person name="Podicherti R."/>
            <person name="Tsui H.-C.T."/>
            <person name="Winkler M.E."/>
        </authorList>
    </citation>
    <scope>NUCLEOTIDE SEQUENCE</scope>
</reference>
<dbReference type="GO" id="GO:0005886">
    <property type="term" value="C:plasma membrane"/>
    <property type="evidence" value="ECO:0007669"/>
    <property type="project" value="TreeGrafter"/>
</dbReference>
<evidence type="ECO:0000259" key="2">
    <source>
        <dbReference type="PROSITE" id="PS50850"/>
    </source>
</evidence>
<dbReference type="EMBL" id="UINC01107738">
    <property type="protein sequence ID" value="SVC73332.1"/>
    <property type="molecule type" value="Genomic_DNA"/>
</dbReference>
<keyword evidence="1" id="KW-0472">Membrane</keyword>
<evidence type="ECO:0000256" key="1">
    <source>
        <dbReference type="SAM" id="Phobius"/>
    </source>
</evidence>
<feature type="non-terminal residue" evidence="3">
    <location>
        <position position="116"/>
    </location>
</feature>
<gene>
    <name evidence="3" type="ORF">METZ01_LOCUS326186</name>
</gene>
<feature type="domain" description="Major facilitator superfamily (MFS) profile" evidence="2">
    <location>
        <begin position="11"/>
        <end position="116"/>
    </location>
</feature>
<dbReference type="SUPFAM" id="SSF103473">
    <property type="entry name" value="MFS general substrate transporter"/>
    <property type="match status" value="1"/>
</dbReference>
<evidence type="ECO:0000313" key="3">
    <source>
        <dbReference type="EMBL" id="SVC73332.1"/>
    </source>
</evidence>
<dbReference type="PANTHER" id="PTHR43129">
    <property type="entry name" value="FOSMIDOMYCIN RESISTANCE PROTEIN"/>
    <property type="match status" value="1"/>
</dbReference>
<name>A0A382PMW4_9ZZZZ</name>
<accession>A0A382PMW4</accession>
<dbReference type="PROSITE" id="PS50850">
    <property type="entry name" value="MFS"/>
    <property type="match status" value="1"/>
</dbReference>
<dbReference type="Gene3D" id="1.20.1250.20">
    <property type="entry name" value="MFS general substrate transporter like domains"/>
    <property type="match status" value="1"/>
</dbReference>
<dbReference type="GO" id="GO:0022857">
    <property type="term" value="F:transmembrane transporter activity"/>
    <property type="evidence" value="ECO:0007669"/>
    <property type="project" value="InterPro"/>
</dbReference>
<feature type="transmembrane region" description="Helical" evidence="1">
    <location>
        <begin position="12"/>
        <end position="36"/>
    </location>
</feature>
<dbReference type="PANTHER" id="PTHR43129:SF1">
    <property type="entry name" value="FOSMIDOMYCIN RESISTANCE PROTEIN"/>
    <property type="match status" value="1"/>
</dbReference>
<organism evidence="3">
    <name type="scientific">marine metagenome</name>
    <dbReference type="NCBI Taxonomy" id="408172"/>
    <lineage>
        <taxon>unclassified sequences</taxon>
        <taxon>metagenomes</taxon>
        <taxon>ecological metagenomes</taxon>
    </lineage>
</organism>
<feature type="transmembrane region" description="Helical" evidence="1">
    <location>
        <begin position="77"/>
        <end position="97"/>
    </location>
</feature>
<sequence length="116" mass="12568">MLQLNKKPKQALIFGSLNHVLSDFLFALMVPILILVKDDPNISLNYTQIGIIRMLHTGTAGLSQIPFGLLTNLFNEAWLIIIGNSWVTIGLIILSYAQTYPSIAFISLIGGIGGGA</sequence>
<dbReference type="InterPro" id="IPR020846">
    <property type="entry name" value="MFS_dom"/>
</dbReference>
<dbReference type="InterPro" id="IPR036259">
    <property type="entry name" value="MFS_trans_sf"/>
</dbReference>
<proteinExistence type="predicted"/>
<protein>
    <recommendedName>
        <fullName evidence="2">Major facilitator superfamily (MFS) profile domain-containing protein</fullName>
    </recommendedName>
</protein>
<dbReference type="AlphaFoldDB" id="A0A382PMW4"/>
<keyword evidence="1" id="KW-0812">Transmembrane</keyword>